<organism evidence="1 2">
    <name type="scientific">Ancylostoma ceylanicum</name>
    <dbReference type="NCBI Taxonomy" id="53326"/>
    <lineage>
        <taxon>Eukaryota</taxon>
        <taxon>Metazoa</taxon>
        <taxon>Ecdysozoa</taxon>
        <taxon>Nematoda</taxon>
        <taxon>Chromadorea</taxon>
        <taxon>Rhabditida</taxon>
        <taxon>Rhabditina</taxon>
        <taxon>Rhabditomorpha</taxon>
        <taxon>Strongyloidea</taxon>
        <taxon>Ancylostomatidae</taxon>
        <taxon>Ancylostomatinae</taxon>
        <taxon>Ancylostoma</taxon>
    </lineage>
</organism>
<evidence type="ECO:0000313" key="2">
    <source>
        <dbReference type="Proteomes" id="UP000024635"/>
    </source>
</evidence>
<sequence>MSIVGVKNDEFCAFTDAIKCRIAAQHAARGRLSKEELTTKEQYTLDACGSTVAAKNPFLTQYHPSADPSHVTYALSNVARSDSADGR</sequence>
<evidence type="ECO:0000313" key="1">
    <source>
        <dbReference type="EMBL" id="EYC25695.1"/>
    </source>
</evidence>
<keyword evidence="2" id="KW-1185">Reference proteome</keyword>
<dbReference type="AlphaFoldDB" id="A0A016VE57"/>
<proteinExistence type="predicted"/>
<protein>
    <submittedName>
        <fullName evidence="1">Uncharacterized protein</fullName>
    </submittedName>
</protein>
<gene>
    <name evidence="1" type="primary">Acey_s0011.g1338</name>
    <name evidence="1" type="ORF">Y032_0011g1338</name>
</gene>
<name>A0A016VE57_9BILA</name>
<dbReference type="Proteomes" id="UP000024635">
    <property type="component" value="Unassembled WGS sequence"/>
</dbReference>
<accession>A0A016VE57</accession>
<comment type="caution">
    <text evidence="1">The sequence shown here is derived from an EMBL/GenBank/DDBJ whole genome shotgun (WGS) entry which is preliminary data.</text>
</comment>
<dbReference type="EMBL" id="JARK01001347">
    <property type="protein sequence ID" value="EYC25695.1"/>
    <property type="molecule type" value="Genomic_DNA"/>
</dbReference>
<reference evidence="2" key="1">
    <citation type="journal article" date="2015" name="Nat. Genet.">
        <title>The genome and transcriptome of the zoonotic hookworm Ancylostoma ceylanicum identify infection-specific gene families.</title>
        <authorList>
            <person name="Schwarz E.M."/>
            <person name="Hu Y."/>
            <person name="Antoshechkin I."/>
            <person name="Miller M.M."/>
            <person name="Sternberg P.W."/>
            <person name="Aroian R.V."/>
        </authorList>
    </citation>
    <scope>NUCLEOTIDE SEQUENCE</scope>
    <source>
        <strain evidence="2">HY135</strain>
    </source>
</reference>